<reference evidence="1" key="1">
    <citation type="submission" date="2021-02" db="EMBL/GenBank/DDBJ databases">
        <authorList>
            <person name="Nowell W R."/>
        </authorList>
    </citation>
    <scope>NUCLEOTIDE SEQUENCE</scope>
</reference>
<protein>
    <submittedName>
        <fullName evidence="1">Uncharacterized protein</fullName>
    </submittedName>
</protein>
<dbReference type="Proteomes" id="UP000677228">
    <property type="component" value="Unassembled WGS sequence"/>
</dbReference>
<evidence type="ECO:0000313" key="3">
    <source>
        <dbReference type="Proteomes" id="UP000677228"/>
    </source>
</evidence>
<proteinExistence type="predicted"/>
<evidence type="ECO:0000313" key="2">
    <source>
        <dbReference type="EMBL" id="CAF4189276.1"/>
    </source>
</evidence>
<dbReference type="EMBL" id="CAJOBA010046427">
    <property type="protein sequence ID" value="CAF4189276.1"/>
    <property type="molecule type" value="Genomic_DNA"/>
</dbReference>
<gene>
    <name evidence="1" type="ORF">OVA965_LOCUS32097</name>
    <name evidence="2" type="ORF">TMI583_LOCUS32952</name>
</gene>
<feature type="non-terminal residue" evidence="1">
    <location>
        <position position="104"/>
    </location>
</feature>
<evidence type="ECO:0000313" key="1">
    <source>
        <dbReference type="EMBL" id="CAF1380807.1"/>
    </source>
</evidence>
<organism evidence="1 3">
    <name type="scientific">Didymodactylos carnosus</name>
    <dbReference type="NCBI Taxonomy" id="1234261"/>
    <lineage>
        <taxon>Eukaryota</taxon>
        <taxon>Metazoa</taxon>
        <taxon>Spiralia</taxon>
        <taxon>Gnathifera</taxon>
        <taxon>Rotifera</taxon>
        <taxon>Eurotatoria</taxon>
        <taxon>Bdelloidea</taxon>
        <taxon>Philodinida</taxon>
        <taxon>Philodinidae</taxon>
        <taxon>Didymodactylos</taxon>
    </lineage>
</organism>
<dbReference type="Proteomes" id="UP000682733">
    <property type="component" value="Unassembled WGS sequence"/>
</dbReference>
<comment type="caution">
    <text evidence="1">The sequence shown here is derived from an EMBL/GenBank/DDBJ whole genome shotgun (WGS) entry which is preliminary data.</text>
</comment>
<name>A0A8S2F902_9BILA</name>
<accession>A0A8S2F902</accession>
<dbReference type="AlphaFoldDB" id="A0A8S2F902"/>
<dbReference type="EMBL" id="CAJNOK010024736">
    <property type="protein sequence ID" value="CAF1380807.1"/>
    <property type="molecule type" value="Genomic_DNA"/>
</dbReference>
<sequence length="104" mass="12062">MNSKELCEEVTLCKTCKLNPKPTAVEEEITTNNECNIDRNPRFVNGKVRSYGVIYTMYNCGIVVDFLEINLSEQVYITLLHWTNILRKVNDLSRIPQVFIYDNA</sequence>